<reference evidence="2 3" key="1">
    <citation type="journal article" date="2015" name="Genome Announc.">
        <title>Draft Genome Sequence and Gene Annotation of the Entomopathogenic Fungus Verticillium hemipterigenum.</title>
        <authorList>
            <person name="Horn F."/>
            <person name="Habel A."/>
            <person name="Scharf D.H."/>
            <person name="Dworschak J."/>
            <person name="Brakhage A.A."/>
            <person name="Guthke R."/>
            <person name="Hertweck C."/>
            <person name="Linde J."/>
        </authorList>
    </citation>
    <scope>NUCLEOTIDE SEQUENCE [LARGE SCALE GENOMIC DNA]</scope>
</reference>
<dbReference type="EMBL" id="CDHN01000005">
    <property type="protein sequence ID" value="CEJ93583.1"/>
    <property type="molecule type" value="Genomic_DNA"/>
</dbReference>
<gene>
    <name evidence="2" type="ORF">VHEMI09161</name>
</gene>
<accession>A0A0A1TPU4</accession>
<keyword evidence="1" id="KW-0732">Signal</keyword>
<dbReference type="HOGENOM" id="CLU_2414858_0_0_1"/>
<protein>
    <recommendedName>
        <fullName evidence="4">Hydrophobin</fullName>
    </recommendedName>
</protein>
<dbReference type="AlphaFoldDB" id="A0A0A1TPU4"/>
<evidence type="ECO:0008006" key="4">
    <source>
        <dbReference type="Google" id="ProtNLM"/>
    </source>
</evidence>
<feature type="chain" id="PRO_5001979650" description="Hydrophobin" evidence="1">
    <location>
        <begin position="17"/>
        <end position="92"/>
    </location>
</feature>
<sequence length="92" mass="9700">MKFLIATLLMALVAAAQTTEKGICADPRSAVPSCCDYVVEGVGQGCIDALASPKTPDQHSAVCSTYKKDPYCCDHTKTGADHHCVKVLISSL</sequence>
<evidence type="ECO:0000256" key="1">
    <source>
        <dbReference type="SAM" id="SignalP"/>
    </source>
</evidence>
<evidence type="ECO:0000313" key="3">
    <source>
        <dbReference type="Proteomes" id="UP000039046"/>
    </source>
</evidence>
<name>A0A0A1TPU4_9HYPO</name>
<dbReference type="Proteomes" id="UP000039046">
    <property type="component" value="Unassembled WGS sequence"/>
</dbReference>
<evidence type="ECO:0000313" key="2">
    <source>
        <dbReference type="EMBL" id="CEJ93583.1"/>
    </source>
</evidence>
<feature type="signal peptide" evidence="1">
    <location>
        <begin position="1"/>
        <end position="16"/>
    </location>
</feature>
<proteinExistence type="predicted"/>
<keyword evidence="3" id="KW-1185">Reference proteome</keyword>
<organism evidence="2 3">
    <name type="scientific">[Torrubiella] hemipterigena</name>
    <dbReference type="NCBI Taxonomy" id="1531966"/>
    <lineage>
        <taxon>Eukaryota</taxon>
        <taxon>Fungi</taxon>
        <taxon>Dikarya</taxon>
        <taxon>Ascomycota</taxon>
        <taxon>Pezizomycotina</taxon>
        <taxon>Sordariomycetes</taxon>
        <taxon>Hypocreomycetidae</taxon>
        <taxon>Hypocreales</taxon>
        <taxon>Clavicipitaceae</taxon>
        <taxon>Clavicipitaceae incertae sedis</taxon>
        <taxon>'Torrubiella' clade</taxon>
    </lineage>
</organism>